<feature type="region of interest" description="Disordered" evidence="1">
    <location>
        <begin position="1"/>
        <end position="203"/>
    </location>
</feature>
<feature type="compositionally biased region" description="Acidic residues" evidence="1">
    <location>
        <begin position="106"/>
        <end position="136"/>
    </location>
</feature>
<feature type="compositionally biased region" description="Basic residues" evidence="1">
    <location>
        <begin position="1"/>
        <end position="12"/>
    </location>
</feature>
<feature type="compositionally biased region" description="Low complexity" evidence="1">
    <location>
        <begin position="54"/>
        <end position="63"/>
    </location>
</feature>
<sequence length="435" mass="49951">MPPRSSTRRKRPATSTPITSKSSTKKSRKSARTPRNDDDSDVDMNDIDDDDDVSTMSTDSVRSSSRRKPSASKMAAKTAKPVSKVVKKTSKAKSAKKTKKVQRDIIEEEEQEEEQQVDINYEEEEEQEEEEEEEEVVVQTPKRHHYHKHHHHKHRHHHQNSDDDENDEPGEPEPEPQQVQQPQPQAQSQAFPPPQPQEPLHSMWSPRSLNAALSNRFTRITTEEHHEERSKPWKILLFSLWKLILILSVMLINYKLVFEYSNVSYAVVNMLTNNNTRTNFNVSIEVIEPENVETPIDEVLPPTEVTDSKEVMLRIETLRKSLNPHLTSLQTWSNTIEAGEKALSEYENGDDMSRKRAGGRIDKLKKDVGITKVVEFMEVEEETEENVEEVLDCATVDDLENFVNDLKDDAEVNAKEFVAMEGEVRDLSFSSTNDT</sequence>
<gene>
    <name evidence="2" type="ORF">TrLO_g8695</name>
</gene>
<feature type="compositionally biased region" description="Low complexity" evidence="1">
    <location>
        <begin position="71"/>
        <end position="84"/>
    </location>
</feature>
<feature type="compositionally biased region" description="Acidic residues" evidence="1">
    <location>
        <begin position="38"/>
        <end position="53"/>
    </location>
</feature>
<protein>
    <submittedName>
        <fullName evidence="2">Uncharacterized protein</fullName>
    </submittedName>
</protein>
<accession>A0A9W6ZE73</accession>
<keyword evidence="3" id="KW-1185">Reference proteome</keyword>
<dbReference type="EMBL" id="BRXW01000420">
    <property type="protein sequence ID" value="GMH52767.1"/>
    <property type="molecule type" value="Genomic_DNA"/>
</dbReference>
<dbReference type="Proteomes" id="UP001165122">
    <property type="component" value="Unassembled WGS sequence"/>
</dbReference>
<feature type="compositionally biased region" description="Basic residues" evidence="1">
    <location>
        <begin position="85"/>
        <end position="100"/>
    </location>
</feature>
<name>A0A9W6ZE73_9STRA</name>
<evidence type="ECO:0000313" key="3">
    <source>
        <dbReference type="Proteomes" id="UP001165122"/>
    </source>
</evidence>
<reference evidence="3" key="1">
    <citation type="journal article" date="2023" name="Commun. Biol.">
        <title>Genome analysis of Parmales, the sister group of diatoms, reveals the evolutionary specialization of diatoms from phago-mixotrophs to photoautotrophs.</title>
        <authorList>
            <person name="Ban H."/>
            <person name="Sato S."/>
            <person name="Yoshikawa S."/>
            <person name="Yamada K."/>
            <person name="Nakamura Y."/>
            <person name="Ichinomiya M."/>
            <person name="Sato N."/>
            <person name="Blanc-Mathieu R."/>
            <person name="Endo H."/>
            <person name="Kuwata A."/>
            <person name="Ogata H."/>
        </authorList>
    </citation>
    <scope>NUCLEOTIDE SEQUENCE [LARGE SCALE GENOMIC DNA]</scope>
    <source>
        <strain evidence="3">NIES 3700</strain>
    </source>
</reference>
<organism evidence="2 3">
    <name type="scientific">Triparma laevis f. longispina</name>
    <dbReference type="NCBI Taxonomy" id="1714387"/>
    <lineage>
        <taxon>Eukaryota</taxon>
        <taxon>Sar</taxon>
        <taxon>Stramenopiles</taxon>
        <taxon>Ochrophyta</taxon>
        <taxon>Bolidophyceae</taxon>
        <taxon>Parmales</taxon>
        <taxon>Triparmaceae</taxon>
        <taxon>Triparma</taxon>
    </lineage>
</organism>
<evidence type="ECO:0000313" key="2">
    <source>
        <dbReference type="EMBL" id="GMH52767.1"/>
    </source>
</evidence>
<dbReference type="OrthoDB" id="10678552at2759"/>
<feature type="compositionally biased region" description="Low complexity" evidence="1">
    <location>
        <begin position="176"/>
        <end position="190"/>
    </location>
</feature>
<feature type="compositionally biased region" description="Basic residues" evidence="1">
    <location>
        <begin position="23"/>
        <end position="32"/>
    </location>
</feature>
<feature type="compositionally biased region" description="Acidic residues" evidence="1">
    <location>
        <begin position="162"/>
        <end position="174"/>
    </location>
</feature>
<feature type="compositionally biased region" description="Basic residues" evidence="1">
    <location>
        <begin position="141"/>
        <end position="158"/>
    </location>
</feature>
<proteinExistence type="predicted"/>
<evidence type="ECO:0000256" key="1">
    <source>
        <dbReference type="SAM" id="MobiDB-lite"/>
    </source>
</evidence>
<dbReference type="AlphaFoldDB" id="A0A9W6ZE73"/>
<feature type="compositionally biased region" description="Low complexity" evidence="1">
    <location>
        <begin position="13"/>
        <end position="22"/>
    </location>
</feature>
<comment type="caution">
    <text evidence="2">The sequence shown here is derived from an EMBL/GenBank/DDBJ whole genome shotgun (WGS) entry which is preliminary data.</text>
</comment>